<dbReference type="RefSeq" id="WP_014968292.1">
    <property type="nucleotide sequence ID" value="NC_018664.1"/>
</dbReference>
<evidence type="ECO:0000256" key="1">
    <source>
        <dbReference type="ARBA" id="ARBA00007754"/>
    </source>
</evidence>
<dbReference type="PANTHER" id="PTHR40079:SF4">
    <property type="entry name" value="GH26 DOMAIN-CONTAINING PROTEIN-RELATED"/>
    <property type="match status" value="1"/>
</dbReference>
<sequence>MRKKKIMGLLLAIIISSSSMTACADEYGDTYIKNGSIVESENFTSDDDFTKIKPLDENYNMIYDYGKGFAMKYPNNMNVDTKLSEVKTTMSNKDMTIEVFYDSFYNTPATSQAYINYSNGFMKNTKDHKKEYESHLKIRGRKVHVLKWSRDKLDRVENDKNYYVCVEIEKNDKEVYTIFMKSSTPFPNYESYMDIINSFNLIEKKATPKINTTFKQNNRKFNKETEDFYNKYFLQSDKLKWGIFEYTTKSNMDFLNQLENRIDYELDFLVRYQSLSNTADVPLEELKMAYSENKFVELTLQTIYNDDRDNSSVQYDILKGKYDDYLNKYARDIKSFGHPVLFRFNNEMNGDWCLYSSYHFSKDTEIFKETWKYVYSIFEKNGVDNALWVWNPHDGSFPNFNWNHYLNYYPGDEYVDIVGLTGYNAGTYYPGETWRGFKEIYDPLYDEYVGLFEQPLMITEFGSNSVGGDKIAWINEMFDTMKKYDRIKVAIWWNGIDWDPDKNPARIYRLDQSEAMLDTFKNRLKEYK</sequence>
<evidence type="ECO:0000313" key="7">
    <source>
        <dbReference type="EMBL" id="AFS79156.1"/>
    </source>
</evidence>
<feature type="active site" description="Proton donor" evidence="4">
    <location>
        <position position="347"/>
    </location>
</feature>
<dbReference type="HOGENOM" id="CLU_515537_0_0_9"/>
<dbReference type="InterPro" id="IPR017853">
    <property type="entry name" value="GH"/>
</dbReference>
<organism evidence="7 8">
    <name type="scientific">Gottschalkia acidurici (strain ATCC 7906 / DSM 604 / BCRC 14475 / CIP 104303 / KCTC 5404 / NCIMB 10678 / 9a)</name>
    <name type="common">Clostridium acidurici</name>
    <dbReference type="NCBI Taxonomy" id="1128398"/>
    <lineage>
        <taxon>Bacteria</taxon>
        <taxon>Bacillati</taxon>
        <taxon>Bacillota</taxon>
        <taxon>Tissierellia</taxon>
        <taxon>Tissierellales</taxon>
        <taxon>Gottschalkiaceae</taxon>
        <taxon>Gottschalkia</taxon>
    </lineage>
</organism>
<dbReference type="STRING" id="1128398.Curi_c21530"/>
<dbReference type="Pfam" id="PF02156">
    <property type="entry name" value="Glyco_hydro_26"/>
    <property type="match status" value="1"/>
</dbReference>
<dbReference type="SUPFAM" id="SSF51445">
    <property type="entry name" value="(Trans)glycosidases"/>
    <property type="match status" value="1"/>
</dbReference>
<evidence type="ECO:0000313" key="8">
    <source>
        <dbReference type="Proteomes" id="UP000006094"/>
    </source>
</evidence>
<dbReference type="GO" id="GO:0006080">
    <property type="term" value="P:substituted mannan metabolic process"/>
    <property type="evidence" value="ECO:0007669"/>
    <property type="project" value="InterPro"/>
</dbReference>
<dbReference type="PROSITE" id="PS51257">
    <property type="entry name" value="PROKAR_LIPOPROTEIN"/>
    <property type="match status" value="1"/>
</dbReference>
<gene>
    <name evidence="7" type="primary">celH</name>
    <name evidence="7" type="ordered locus">Curi_c21530</name>
</gene>
<dbReference type="InterPro" id="IPR000805">
    <property type="entry name" value="Glyco_hydro_26"/>
</dbReference>
<feature type="chain" id="PRO_5003831540" evidence="5">
    <location>
        <begin position="25"/>
        <end position="528"/>
    </location>
</feature>
<dbReference type="EC" id="3.2.1.4" evidence="7"/>
<evidence type="ECO:0000259" key="6">
    <source>
        <dbReference type="PROSITE" id="PS51764"/>
    </source>
</evidence>
<dbReference type="KEGG" id="cad:Curi_c21530"/>
<keyword evidence="3 4" id="KW-0326">Glycosidase</keyword>
<dbReference type="PANTHER" id="PTHR40079">
    <property type="entry name" value="MANNAN ENDO-1,4-BETA-MANNOSIDASE E-RELATED"/>
    <property type="match status" value="1"/>
</dbReference>
<keyword evidence="8" id="KW-1185">Reference proteome</keyword>
<proteinExistence type="inferred from homology"/>
<name>K0B3F7_GOTA9</name>
<feature type="domain" description="GH26" evidence="6">
    <location>
        <begin position="223"/>
        <end position="520"/>
    </location>
</feature>
<reference evidence="7 8" key="1">
    <citation type="journal article" date="2012" name="PLoS ONE">
        <title>The purine-utilizing bacterium Clostridium acidurici 9a: a genome-guided metabolic reconsideration.</title>
        <authorList>
            <person name="Hartwich K."/>
            <person name="Poehlein A."/>
            <person name="Daniel R."/>
        </authorList>
    </citation>
    <scope>NUCLEOTIDE SEQUENCE [LARGE SCALE GENOMIC DNA]</scope>
    <source>
        <strain evidence="8">ATCC 7906 / DSM 604 / BCRC 14475 / CIP 104303 / KCTC 5404 / NCIMB 10678 / 9a</strain>
    </source>
</reference>
<dbReference type="PATRIC" id="fig|1128398.3.peg.2224"/>
<dbReference type="GO" id="GO:0008810">
    <property type="term" value="F:cellulase activity"/>
    <property type="evidence" value="ECO:0007669"/>
    <property type="project" value="UniProtKB-EC"/>
</dbReference>
<dbReference type="Proteomes" id="UP000006094">
    <property type="component" value="Chromosome"/>
</dbReference>
<keyword evidence="2 4" id="KW-0378">Hydrolase</keyword>
<dbReference type="PROSITE" id="PS51764">
    <property type="entry name" value="GH26"/>
    <property type="match status" value="1"/>
</dbReference>
<dbReference type="EMBL" id="CP003326">
    <property type="protein sequence ID" value="AFS79156.1"/>
    <property type="molecule type" value="Genomic_DNA"/>
</dbReference>
<evidence type="ECO:0000256" key="4">
    <source>
        <dbReference type="PROSITE-ProRule" id="PRU01100"/>
    </source>
</evidence>
<dbReference type="GO" id="GO:0016985">
    <property type="term" value="F:mannan endo-1,4-beta-mannosidase activity"/>
    <property type="evidence" value="ECO:0007669"/>
    <property type="project" value="InterPro"/>
</dbReference>
<dbReference type="eggNOG" id="COG4124">
    <property type="taxonomic scope" value="Bacteria"/>
</dbReference>
<dbReference type="AlphaFoldDB" id="K0B3F7"/>
<evidence type="ECO:0000256" key="3">
    <source>
        <dbReference type="ARBA" id="ARBA00023295"/>
    </source>
</evidence>
<evidence type="ECO:0000256" key="2">
    <source>
        <dbReference type="ARBA" id="ARBA00022801"/>
    </source>
</evidence>
<feature type="active site" description="Nucleophile" evidence="4">
    <location>
        <position position="460"/>
    </location>
</feature>
<feature type="signal peptide" evidence="5">
    <location>
        <begin position="1"/>
        <end position="24"/>
    </location>
</feature>
<dbReference type="InterPro" id="IPR022790">
    <property type="entry name" value="GH26_dom"/>
</dbReference>
<keyword evidence="5" id="KW-0732">Signal</keyword>
<comment type="similarity">
    <text evidence="1 4">Belongs to the glycosyl hydrolase 26 family.</text>
</comment>
<evidence type="ECO:0000256" key="5">
    <source>
        <dbReference type="SAM" id="SignalP"/>
    </source>
</evidence>
<accession>K0B3F7</accession>
<dbReference type="Gene3D" id="3.20.20.80">
    <property type="entry name" value="Glycosidases"/>
    <property type="match status" value="1"/>
</dbReference>
<protein>
    <submittedName>
        <fullName evidence="7">Endoglucanase H</fullName>
        <ecNumber evidence="7">3.2.1.4</ecNumber>
    </submittedName>
</protein>